<dbReference type="EMBL" id="CAXDID020000547">
    <property type="protein sequence ID" value="CAL6101675.1"/>
    <property type="molecule type" value="Genomic_DNA"/>
</dbReference>
<dbReference type="AlphaFoldDB" id="A0AA86REM6"/>
<accession>A0AA86REM6</accession>
<reference evidence="1" key="1">
    <citation type="submission" date="2023-06" db="EMBL/GenBank/DDBJ databases">
        <authorList>
            <person name="Kurt Z."/>
        </authorList>
    </citation>
    <scope>NUCLEOTIDE SEQUENCE</scope>
</reference>
<protein>
    <submittedName>
        <fullName evidence="2">Hypothetical_protein</fullName>
    </submittedName>
</protein>
<evidence type="ECO:0000313" key="1">
    <source>
        <dbReference type="EMBL" id="CAI9971582.1"/>
    </source>
</evidence>
<dbReference type="EMBL" id="CATOUU010001094">
    <property type="protein sequence ID" value="CAI9971582.1"/>
    <property type="molecule type" value="Genomic_DNA"/>
</dbReference>
<evidence type="ECO:0000313" key="3">
    <source>
        <dbReference type="Proteomes" id="UP001642409"/>
    </source>
</evidence>
<reference evidence="2 3" key="2">
    <citation type="submission" date="2024-07" db="EMBL/GenBank/DDBJ databases">
        <authorList>
            <person name="Akdeniz Z."/>
        </authorList>
    </citation>
    <scope>NUCLEOTIDE SEQUENCE [LARGE SCALE GENOMIC DNA]</scope>
</reference>
<proteinExistence type="predicted"/>
<sequence length="247" mass="29375">MNIKDSSHFLALSTMVLNKINCQTINYTINELVFNIMMQKNLNYSLFWAQFSDLTQIPEEQLIKEFISLSIKTIVKRNQTIVQYSNTLINFKQSVFRKSSQSSELFRQQFISNLKFSLYAQFNNIQFQKLSQQELCTFITENHLQENIEFWKEFTNMFPNKTTKQIRDYYNKAFQKVLYTQQLTVYDKANLHTLNQIWAEEPPAFIAKKFALVSEESGYFPQNVIMYVVNLRNNARKQLSVQQDRNQ</sequence>
<evidence type="ECO:0000313" key="2">
    <source>
        <dbReference type="EMBL" id="CAL6101675.1"/>
    </source>
</evidence>
<keyword evidence="3" id="KW-1185">Reference proteome</keyword>
<organism evidence="1">
    <name type="scientific">Hexamita inflata</name>
    <dbReference type="NCBI Taxonomy" id="28002"/>
    <lineage>
        <taxon>Eukaryota</taxon>
        <taxon>Metamonada</taxon>
        <taxon>Diplomonadida</taxon>
        <taxon>Hexamitidae</taxon>
        <taxon>Hexamitinae</taxon>
        <taxon>Hexamita</taxon>
    </lineage>
</organism>
<name>A0AA86REM6_9EUKA</name>
<gene>
    <name evidence="1" type="ORF">HINF_LOCUS59227</name>
    <name evidence="2" type="ORF">HINF_LOCUS71302</name>
</gene>
<comment type="caution">
    <text evidence="1">The sequence shown here is derived from an EMBL/GenBank/DDBJ whole genome shotgun (WGS) entry which is preliminary data.</text>
</comment>
<dbReference type="Proteomes" id="UP001642409">
    <property type="component" value="Unassembled WGS sequence"/>
</dbReference>